<reference evidence="7" key="1">
    <citation type="submission" date="2017-08" db="EMBL/GenBank/DDBJ databases">
        <title>Genome sequence of an alphaherpesvirus from a beluga whale (Delphinapterus leucas).</title>
        <authorList>
            <person name="Davison A.J."/>
            <person name="Nielsen O."/>
            <person name="Subramaniam K."/>
            <person name="Jacob J.M."/>
            <person name="Romero C.H."/>
            <person name="Burek-Huntington K.A."/>
            <person name="Waltzek T.B."/>
        </authorList>
    </citation>
    <scope>NUCLEOTIDE SEQUENCE [LARGE SCALE GENOMIC DNA]</scope>
    <source>
        <strain evidence="7">LN3131-1</strain>
    </source>
</reference>
<keyword evidence="5" id="KW-0175">Coiled coil</keyword>
<dbReference type="RefSeq" id="YP_010084985.1">
    <property type="nucleotide sequence ID" value="NC_055166.1"/>
</dbReference>
<organism evidence="7">
    <name type="scientific">Beluga whale alphaherpesvirus 1</name>
    <dbReference type="NCBI Taxonomy" id="1434720"/>
    <lineage>
        <taxon>Viruses</taxon>
        <taxon>Duplodnaviria</taxon>
        <taxon>Heunggongvirae</taxon>
        <taxon>Peploviricota</taxon>
        <taxon>Herviviricetes</taxon>
        <taxon>Herpesvirales</taxon>
        <taxon>Orthoherpesviridae</taxon>
        <taxon>Alphaherpesvirinae</taxon>
        <taxon>Varicellovirus</taxon>
        <taxon>Varicellovirus monodontidalpha1</taxon>
        <taxon>Monodontid alphaherpesvirus 1</taxon>
    </lineage>
</organism>
<dbReference type="GO" id="GO:0044423">
    <property type="term" value="C:virion component"/>
    <property type="evidence" value="ECO:0007669"/>
    <property type="project" value="UniProtKB-KW"/>
</dbReference>
<dbReference type="GO" id="GO:0051276">
    <property type="term" value="P:chromosome organization"/>
    <property type="evidence" value="ECO:0007669"/>
    <property type="project" value="InterPro"/>
</dbReference>
<feature type="region of interest" description="Disordered" evidence="6">
    <location>
        <begin position="626"/>
        <end position="669"/>
    </location>
</feature>
<feature type="compositionally biased region" description="Basic and acidic residues" evidence="6">
    <location>
        <begin position="642"/>
        <end position="669"/>
    </location>
</feature>
<keyword evidence="2" id="KW-1188">Viral release from host cell</keyword>
<dbReference type="Pfam" id="PF01763">
    <property type="entry name" value="Herpes_UL6"/>
    <property type="match status" value="1"/>
</dbReference>
<keyword evidence="3" id="KW-0946">Virion</keyword>
<name>A0A286MM75_9ALPH</name>
<keyword evidence="4" id="KW-0231">Viral genome packaging</keyword>
<accession>A0A286MM75</accession>
<evidence type="ECO:0000256" key="4">
    <source>
        <dbReference type="ARBA" id="ARBA00023219"/>
    </source>
</evidence>
<evidence type="ECO:0000256" key="6">
    <source>
        <dbReference type="SAM" id="MobiDB-lite"/>
    </source>
</evidence>
<dbReference type="GeneID" id="65100005"/>
<dbReference type="Proteomes" id="UP000297205">
    <property type="component" value="Segment"/>
</dbReference>
<evidence type="ECO:0000313" key="7">
    <source>
        <dbReference type="EMBL" id="ASW27101.1"/>
    </source>
</evidence>
<evidence type="ECO:0000256" key="5">
    <source>
        <dbReference type="SAM" id="Coils"/>
    </source>
</evidence>
<gene>
    <name evidence="7" type="primary">UL6</name>
</gene>
<dbReference type="InterPro" id="IPR002660">
    <property type="entry name" value="Herpes_Portal"/>
</dbReference>
<evidence type="ECO:0000256" key="1">
    <source>
        <dbReference type="ARBA" id="ARBA00022562"/>
    </source>
</evidence>
<evidence type="ECO:0000313" key="8">
    <source>
        <dbReference type="Proteomes" id="UP000297205"/>
    </source>
</evidence>
<dbReference type="HAMAP" id="MF_04012">
    <property type="entry name" value="HSV_PORTL"/>
    <property type="match status" value="1"/>
</dbReference>
<proteinExistence type="inferred from homology"/>
<keyword evidence="1" id="KW-1048">Host nucleus</keyword>
<evidence type="ECO:0000256" key="2">
    <source>
        <dbReference type="ARBA" id="ARBA00022612"/>
    </source>
</evidence>
<sequence>MAEAGSGAPGAAAHLSRTRGGSAPAEWVQLHPTPTTATFKRILMGEFGYVDGQGVYNAARSTETVTRQLQASVLETALNAARYEDLAEDWLAYARARELSAGLLAGAYRGLGEAEVARIAEQIFGTWRTILHATLVDFVREIAESLTASLHGGSAGFAKYIDWIVCLGIVPLLRRSPRGARKRQAEECGRDAARLSPAKRGLLARMNVAGSILRHGFDAIEAIVAGLASVTIMDYDRTRILYNFEQRRLVAVDLASGARGECLVIWPPVRCDGRVAFDSPMQRLYGEVLACHALREHTKLCQLINTVPVRVLVGRRAEEARGGVAGGAVERLLGEGEDAGAGSSAAKLIKLIVNMKGMRHIGDISETVREYLDDTAGTLLNTASVDTSQPGFGLGGGLGRRAGPSGGAQLQDAFRTSVVHNINGMLEGYVNNLFKTIDALKTSNRELAEQLRQRERDLRRTREAALASAQTEADAKAGVASSRPSASLGHEVIDIAQDMGDDTYIANSFHARYIPTNAAEIERLSKLWEQELLRCFKLTRLVNNQGQEMSICYSNSAITLLLAPYFASVLQVRNIGFLLPQQDAYKSEEELCEAVFKKTRLHAYLTELSTLFLADVRRALLEAAPAADHGERRRRGSGSPGRGDHHGERDHRRPHPGDREPRWGDRRGE</sequence>
<evidence type="ECO:0000256" key="3">
    <source>
        <dbReference type="ARBA" id="ARBA00022844"/>
    </source>
</evidence>
<dbReference type="EMBL" id="MF678601">
    <property type="protein sequence ID" value="ASW27101.1"/>
    <property type="molecule type" value="Genomic_DNA"/>
</dbReference>
<keyword evidence="8" id="KW-1185">Reference proteome</keyword>
<feature type="coiled-coil region" evidence="5">
    <location>
        <begin position="430"/>
        <end position="468"/>
    </location>
</feature>
<dbReference type="KEGG" id="vg:65100005"/>
<protein>
    <submittedName>
        <fullName evidence="7">Capsid portal protein</fullName>
    </submittedName>
</protein>